<dbReference type="OrthoDB" id="27911at2759"/>
<comment type="caution">
    <text evidence="2">The sequence shown here is derived from an EMBL/GenBank/DDBJ whole genome shotgun (WGS) entry which is preliminary data.</text>
</comment>
<dbReference type="Proteomes" id="UP000708148">
    <property type="component" value="Unassembled WGS sequence"/>
</dbReference>
<organism evidence="2 3">
    <name type="scientific">Ostreobium quekettii</name>
    <dbReference type="NCBI Taxonomy" id="121088"/>
    <lineage>
        <taxon>Eukaryota</taxon>
        <taxon>Viridiplantae</taxon>
        <taxon>Chlorophyta</taxon>
        <taxon>core chlorophytes</taxon>
        <taxon>Ulvophyceae</taxon>
        <taxon>TCBD clade</taxon>
        <taxon>Bryopsidales</taxon>
        <taxon>Ostreobineae</taxon>
        <taxon>Ostreobiaceae</taxon>
        <taxon>Ostreobium</taxon>
    </lineage>
</organism>
<dbReference type="PANTHER" id="PTHR10695:SF46">
    <property type="entry name" value="BIFUNCTIONAL COENZYME A SYNTHASE-RELATED"/>
    <property type="match status" value="1"/>
</dbReference>
<evidence type="ECO:0000313" key="2">
    <source>
        <dbReference type="EMBL" id="CAD7698077.1"/>
    </source>
</evidence>
<dbReference type="SUPFAM" id="SSF52374">
    <property type="entry name" value="Nucleotidylyl transferase"/>
    <property type="match status" value="1"/>
</dbReference>
<dbReference type="NCBIfam" id="NF001985">
    <property type="entry name" value="PRK00777.1"/>
    <property type="match status" value="1"/>
</dbReference>
<feature type="domain" description="Cytidyltransferase-like" evidence="1">
    <location>
        <begin position="163"/>
        <end position="304"/>
    </location>
</feature>
<name>A0A8S1IT64_9CHLO</name>
<dbReference type="AlphaFoldDB" id="A0A8S1IT64"/>
<sequence>MADVLLRLHLGTGEDALGPLRECCSLATRRLYIHVGGYVQCSGDHDHTTLAFPMSNTELALRCLAAWYDVVARVEPRLDVVPLFHEAGWTEEKVAILEGLGTICASVDEKETAQHSVQTMNAVREARDLAPLELTILQANGAEEREGQSWDKGYWQTFERVAMGGTFDRLHAGHRLLLAATALVCSGHAFVGVTVDKMLHHKQHADLLEPFATRSGAAVDFIRTVRPSLEVHVSQLGDPAEPTIAETDPSVEAIVVSRETIIGAEKINEGRSRRGFEPLQVIVVGLVGDSGTQGSKLSSSQLREADARAYVS</sequence>
<dbReference type="PANTHER" id="PTHR10695">
    <property type="entry name" value="DEPHOSPHO-COA KINASE-RELATED"/>
    <property type="match status" value="1"/>
</dbReference>
<dbReference type="InterPro" id="IPR004821">
    <property type="entry name" value="Cyt_trans-like"/>
</dbReference>
<proteinExistence type="predicted"/>
<dbReference type="EMBL" id="CAJHUC010000755">
    <property type="protein sequence ID" value="CAD7698077.1"/>
    <property type="molecule type" value="Genomic_DNA"/>
</dbReference>
<dbReference type="GO" id="GO:0015937">
    <property type="term" value="P:coenzyme A biosynthetic process"/>
    <property type="evidence" value="ECO:0007669"/>
    <property type="project" value="TreeGrafter"/>
</dbReference>
<gene>
    <name evidence="2" type="ORF">OSTQU699_LOCUS3437</name>
</gene>
<evidence type="ECO:0000313" key="3">
    <source>
        <dbReference type="Proteomes" id="UP000708148"/>
    </source>
</evidence>
<keyword evidence="3" id="KW-1185">Reference proteome</keyword>
<evidence type="ECO:0000259" key="1">
    <source>
        <dbReference type="Pfam" id="PF01467"/>
    </source>
</evidence>
<reference evidence="2" key="1">
    <citation type="submission" date="2020-12" db="EMBL/GenBank/DDBJ databases">
        <authorList>
            <person name="Iha C."/>
        </authorList>
    </citation>
    <scope>NUCLEOTIDE SEQUENCE</scope>
</reference>
<dbReference type="Gene3D" id="3.40.50.620">
    <property type="entry name" value="HUPs"/>
    <property type="match status" value="1"/>
</dbReference>
<dbReference type="Pfam" id="PF01467">
    <property type="entry name" value="CTP_transf_like"/>
    <property type="match status" value="1"/>
</dbReference>
<protein>
    <recommendedName>
        <fullName evidence="1">Cytidyltransferase-like domain-containing protein</fullName>
    </recommendedName>
</protein>
<dbReference type="InterPro" id="IPR014729">
    <property type="entry name" value="Rossmann-like_a/b/a_fold"/>
</dbReference>
<accession>A0A8S1IT64</accession>
<dbReference type="GO" id="GO:0004140">
    <property type="term" value="F:dephospho-CoA kinase activity"/>
    <property type="evidence" value="ECO:0007669"/>
    <property type="project" value="TreeGrafter"/>
</dbReference>